<dbReference type="STRING" id="1229276.DI53_0426"/>
<gene>
    <name evidence="3" type="ORF">DI53_0426</name>
</gene>
<dbReference type="RefSeq" id="WP_052071970.1">
    <property type="nucleotide sequence ID" value="NZ_JJMU01000006.1"/>
</dbReference>
<reference evidence="4" key="1">
    <citation type="submission" date="2014-04" db="EMBL/GenBank/DDBJ databases">
        <title>Whole-Genome optical mapping and complete genome sequence of Sphingobacterium deserti sp. nov., a new spaces isolated from desert in the west of China.</title>
        <authorList>
            <person name="Teng C."/>
            <person name="Zhou Z."/>
            <person name="Li X."/>
            <person name="Chen M."/>
            <person name="Lin M."/>
            <person name="Wang L."/>
            <person name="Su S."/>
            <person name="Zhang C."/>
            <person name="Zhang W."/>
        </authorList>
    </citation>
    <scope>NUCLEOTIDE SEQUENCE [LARGE SCALE GENOMIC DNA]</scope>
    <source>
        <strain evidence="4">ACCC05744</strain>
    </source>
</reference>
<dbReference type="InterPro" id="IPR036641">
    <property type="entry name" value="HPT_dom_sf"/>
</dbReference>
<feature type="modified residue" description="Phosphohistidine" evidence="1">
    <location>
        <position position="59"/>
    </location>
</feature>
<organism evidence="3 4">
    <name type="scientific">Sphingobacterium deserti</name>
    <dbReference type="NCBI Taxonomy" id="1229276"/>
    <lineage>
        <taxon>Bacteria</taxon>
        <taxon>Pseudomonadati</taxon>
        <taxon>Bacteroidota</taxon>
        <taxon>Sphingobacteriia</taxon>
        <taxon>Sphingobacteriales</taxon>
        <taxon>Sphingobacteriaceae</taxon>
        <taxon>Sphingobacterium</taxon>
    </lineage>
</organism>
<feature type="domain" description="HPt" evidence="2">
    <location>
        <begin position="20"/>
        <end position="118"/>
    </location>
</feature>
<proteinExistence type="predicted"/>
<evidence type="ECO:0000259" key="2">
    <source>
        <dbReference type="PROSITE" id="PS50894"/>
    </source>
</evidence>
<dbReference type="OrthoDB" id="982275at2"/>
<dbReference type="PROSITE" id="PS50894">
    <property type="entry name" value="HPT"/>
    <property type="match status" value="1"/>
</dbReference>
<reference evidence="3 4" key="2">
    <citation type="journal article" date="2015" name="PLoS ONE">
        <title>Whole-Genome Optical Mapping and Finished Genome Sequence of Sphingobacterium deserti sp. nov., a New Species Isolated from the Western Desert of China.</title>
        <authorList>
            <person name="Teng C."/>
            <person name="Zhou Z."/>
            <person name="Molnar I."/>
            <person name="Li X."/>
            <person name="Tang R."/>
            <person name="Chen M."/>
            <person name="Wang L."/>
            <person name="Su S."/>
            <person name="Zhang W."/>
            <person name="Lin M."/>
        </authorList>
    </citation>
    <scope>NUCLEOTIDE SEQUENCE [LARGE SCALE GENOMIC DNA]</scope>
    <source>
        <strain evidence="4">ACCC05744</strain>
    </source>
</reference>
<accession>A0A0B8TBY7</accession>
<keyword evidence="1" id="KW-0597">Phosphoprotein</keyword>
<name>A0A0B8TBY7_9SPHI</name>
<dbReference type="Proteomes" id="UP000031802">
    <property type="component" value="Unassembled WGS sequence"/>
</dbReference>
<dbReference type="SUPFAM" id="SSF47226">
    <property type="entry name" value="Histidine-containing phosphotransfer domain, HPT domain"/>
    <property type="match status" value="1"/>
</dbReference>
<evidence type="ECO:0000313" key="4">
    <source>
        <dbReference type="Proteomes" id="UP000031802"/>
    </source>
</evidence>
<dbReference type="GO" id="GO:0000160">
    <property type="term" value="P:phosphorelay signal transduction system"/>
    <property type="evidence" value="ECO:0007669"/>
    <property type="project" value="InterPro"/>
</dbReference>
<protein>
    <recommendedName>
        <fullName evidence="2">HPt domain-containing protein</fullName>
    </recommendedName>
</protein>
<dbReference type="PATRIC" id="fig|1229276.3.peg.443"/>
<dbReference type="InterPro" id="IPR008207">
    <property type="entry name" value="Sig_transdc_His_kin_Hpt_dom"/>
</dbReference>
<keyword evidence="4" id="KW-1185">Reference proteome</keyword>
<dbReference type="Gene3D" id="1.20.120.160">
    <property type="entry name" value="HPT domain"/>
    <property type="match status" value="1"/>
</dbReference>
<dbReference type="Pfam" id="PF01627">
    <property type="entry name" value="Hpt"/>
    <property type="match status" value="1"/>
</dbReference>
<comment type="caution">
    <text evidence="3">The sequence shown here is derived from an EMBL/GenBank/DDBJ whole genome shotgun (WGS) entry which is preliminary data.</text>
</comment>
<dbReference type="AlphaFoldDB" id="A0A0B8TBY7"/>
<evidence type="ECO:0000313" key="3">
    <source>
        <dbReference type="EMBL" id="KGE15785.1"/>
    </source>
</evidence>
<dbReference type="EMBL" id="JJMU01000006">
    <property type="protein sequence ID" value="KGE15785.1"/>
    <property type="molecule type" value="Genomic_DNA"/>
</dbReference>
<dbReference type="GO" id="GO:0004672">
    <property type="term" value="F:protein kinase activity"/>
    <property type="evidence" value="ECO:0007669"/>
    <property type="project" value="UniProtKB-ARBA"/>
</dbReference>
<evidence type="ECO:0000256" key="1">
    <source>
        <dbReference type="PROSITE-ProRule" id="PRU00110"/>
    </source>
</evidence>
<sequence length="118" mass="13516">MNEEYTVIDPLTIQQNMMQNTELIRQFLELYLVQIPVDFAALTEAMGNGQQTEISSKAHHIKPTMEYIGASHLREQLQELETAAKNDADMATLQKLYAPLKKQFSSLLSEISRYLQNL</sequence>